<keyword evidence="15" id="KW-1185">Reference proteome</keyword>
<sequence length="950" mass="108780">MAQEYNELTSITNIEAGNGPYGATEIEMSSHPSYTMSAPLLQDLLVAVKEGNLSKLRALLPDDQQLREVNHIYSADDVRGSLLHITAKAGDDLSEIAALLLEHGAHPDTRDLSGSKYCPIHYAAENLQPQMLKVLLMGGANINVREGYHGRTPLHLLLRHWQQKEKEFKECLEILLEQQEKINVDCQDDKLATPLFLALDRNCDHMVQKLIDHGANAQHERIKTTFPDFKSPISANKKVNIKNIRHFGDELLDEGLKAKDLKRFKVIISEIDKSGENKSAIIDKDYGKTLLQYACDRGHTEFVEELLKNNADPLKEDMTTLNSPLLYASRKGYYKIIEHLTNSMKSTDKLTDGLKQKDKKGETALHKIVKQEYKTKEDGRNYEKCFRILMNYRDYINVDEQDDFGNTALHYAVLWDDQSFVRHLLVNGAHWGIVNNSGNIAIKNIKSELLEETLNDCIELKNQDPDFQKFEIVLNYCMLVPSYLNKNTETDRLMYLSNLESHQSLLCHPIIDTFLFLKWQRIAPLYYLNIVTYAIYLATLTTYSLIFHGTFKECDSYATNSTDNYNGSSGYMNESTLNSIELGKEPSSNYQLKIFLLAIICLYTVFIAIREIVQCCVSWKLYFKRIENWFEMAIVVLTIAFALTTHCRVQQSLIAWLILITWIELIFLLGYHPNLANYVNMFTKVTFNFLKFITMFSFMFIAFSLSFYLVFQMNDDFKTYHQSLLRTFAMSTGELEYPNLPLSDFPVSSHLLYTIFIFLIILVLMNLLNGLAVSDITLLQKEAEIVSYKSRVELLSYLESIFLAGFASGRPTDICCSSISKNPLMKLASLIIPKGLMLQDCLDEQRVRIFPNRCKADKWKICGKNCEGHPKSTLTTCHIDSSLAVLHTVQDKRDDRYTQLTDRIASMDETLNILQQQNNNMDVAIKHLTEIVQRNTLVPSPSSINEKSLP</sequence>
<keyword evidence="8" id="KW-0406">Ion transport</keyword>
<accession>A0AAV2R4X3</accession>
<feature type="transmembrane region" description="Helical" evidence="12">
    <location>
        <begin position="629"/>
        <end position="647"/>
    </location>
</feature>
<feature type="transmembrane region" description="Helical" evidence="12">
    <location>
        <begin position="525"/>
        <end position="546"/>
    </location>
</feature>
<keyword evidence="10" id="KW-0407">Ion channel</keyword>
<dbReference type="PANTHER" id="PTHR47143">
    <property type="entry name" value="TRANSIENT RECEPTOR POTENTIAL CATION CHANNEL PROTEIN PAINLESS"/>
    <property type="match status" value="1"/>
</dbReference>
<dbReference type="Pfam" id="PF00520">
    <property type="entry name" value="Ion_trans"/>
    <property type="match status" value="1"/>
</dbReference>
<evidence type="ECO:0000256" key="6">
    <source>
        <dbReference type="ARBA" id="ARBA00022989"/>
    </source>
</evidence>
<feature type="repeat" description="ANK" evidence="11">
    <location>
        <begin position="286"/>
        <end position="318"/>
    </location>
</feature>
<evidence type="ECO:0000256" key="2">
    <source>
        <dbReference type="ARBA" id="ARBA00022448"/>
    </source>
</evidence>
<dbReference type="SUPFAM" id="SSF48403">
    <property type="entry name" value="Ankyrin repeat"/>
    <property type="match status" value="2"/>
</dbReference>
<comment type="subcellular location">
    <subcellularLocation>
        <location evidence="1">Membrane</location>
        <topology evidence="1">Multi-pass membrane protein</topology>
    </subcellularLocation>
</comment>
<comment type="caution">
    <text evidence="14">The sequence shown here is derived from an EMBL/GenBank/DDBJ whole genome shotgun (WGS) entry which is preliminary data.</text>
</comment>
<dbReference type="Pfam" id="PF12796">
    <property type="entry name" value="Ank_2"/>
    <property type="match status" value="3"/>
</dbReference>
<dbReference type="PROSITE" id="PS50088">
    <property type="entry name" value="ANK_REPEAT"/>
    <property type="match status" value="3"/>
</dbReference>
<feature type="repeat" description="ANK" evidence="11">
    <location>
        <begin position="115"/>
        <end position="147"/>
    </location>
</feature>
<keyword evidence="4 12" id="KW-0812">Transmembrane</keyword>
<keyword evidence="7 11" id="KW-0040">ANK repeat</keyword>
<evidence type="ECO:0000256" key="12">
    <source>
        <dbReference type="SAM" id="Phobius"/>
    </source>
</evidence>
<evidence type="ECO:0000256" key="3">
    <source>
        <dbReference type="ARBA" id="ARBA00022606"/>
    </source>
</evidence>
<keyword evidence="5" id="KW-0677">Repeat</keyword>
<dbReference type="PROSITE" id="PS50297">
    <property type="entry name" value="ANK_REP_REGION"/>
    <property type="match status" value="3"/>
</dbReference>
<evidence type="ECO:0000256" key="4">
    <source>
        <dbReference type="ARBA" id="ARBA00022692"/>
    </source>
</evidence>
<evidence type="ECO:0000256" key="10">
    <source>
        <dbReference type="ARBA" id="ARBA00023303"/>
    </source>
</evidence>
<evidence type="ECO:0000256" key="7">
    <source>
        <dbReference type="ARBA" id="ARBA00023043"/>
    </source>
</evidence>
<dbReference type="GO" id="GO:0005216">
    <property type="term" value="F:monoatomic ion channel activity"/>
    <property type="evidence" value="ECO:0007669"/>
    <property type="project" value="InterPro"/>
</dbReference>
<feature type="transmembrane region" description="Helical" evidence="12">
    <location>
        <begin position="590"/>
        <end position="609"/>
    </location>
</feature>
<feature type="transmembrane region" description="Helical" evidence="12">
    <location>
        <begin position="751"/>
        <end position="772"/>
    </location>
</feature>
<gene>
    <name evidence="14" type="ORF">MNOR_LOCUS19919</name>
</gene>
<keyword evidence="3" id="KW-0716">Sensory transduction</keyword>
<keyword evidence="9 12" id="KW-0472">Membrane</keyword>
<dbReference type="InterPro" id="IPR005821">
    <property type="entry name" value="Ion_trans_dom"/>
</dbReference>
<evidence type="ECO:0000256" key="9">
    <source>
        <dbReference type="ARBA" id="ARBA00023136"/>
    </source>
</evidence>
<protein>
    <recommendedName>
        <fullName evidence="13">Ion transport domain-containing protein</fullName>
    </recommendedName>
</protein>
<dbReference type="InterPro" id="IPR002110">
    <property type="entry name" value="Ankyrin_rpt"/>
</dbReference>
<dbReference type="AlphaFoldDB" id="A0AAV2R4X3"/>
<dbReference type="PANTHER" id="PTHR47143:SF4">
    <property type="entry name" value="TRANSIENT RECEPTOR POTENTIAL CATION CHANNEL PROTEIN PAINLESS"/>
    <property type="match status" value="1"/>
</dbReference>
<dbReference type="SMART" id="SM00248">
    <property type="entry name" value="ANK"/>
    <property type="match status" value="8"/>
</dbReference>
<dbReference type="EMBL" id="CAXKWB010015044">
    <property type="protein sequence ID" value="CAL4112530.1"/>
    <property type="molecule type" value="Genomic_DNA"/>
</dbReference>
<keyword evidence="2" id="KW-0813">Transport</keyword>
<feature type="repeat" description="ANK" evidence="11">
    <location>
        <begin position="404"/>
        <end position="436"/>
    </location>
</feature>
<feature type="non-terminal residue" evidence="14">
    <location>
        <position position="950"/>
    </location>
</feature>
<evidence type="ECO:0000313" key="14">
    <source>
        <dbReference type="EMBL" id="CAL4112530.1"/>
    </source>
</evidence>
<evidence type="ECO:0000256" key="5">
    <source>
        <dbReference type="ARBA" id="ARBA00022737"/>
    </source>
</evidence>
<feature type="transmembrane region" description="Helical" evidence="12">
    <location>
        <begin position="692"/>
        <end position="711"/>
    </location>
</feature>
<evidence type="ECO:0000313" key="15">
    <source>
        <dbReference type="Proteomes" id="UP001497623"/>
    </source>
</evidence>
<evidence type="ECO:0000256" key="8">
    <source>
        <dbReference type="ARBA" id="ARBA00023065"/>
    </source>
</evidence>
<dbReference type="Proteomes" id="UP001497623">
    <property type="component" value="Unassembled WGS sequence"/>
</dbReference>
<organism evidence="14 15">
    <name type="scientific">Meganyctiphanes norvegica</name>
    <name type="common">Northern krill</name>
    <name type="synonym">Thysanopoda norvegica</name>
    <dbReference type="NCBI Taxonomy" id="48144"/>
    <lineage>
        <taxon>Eukaryota</taxon>
        <taxon>Metazoa</taxon>
        <taxon>Ecdysozoa</taxon>
        <taxon>Arthropoda</taxon>
        <taxon>Crustacea</taxon>
        <taxon>Multicrustacea</taxon>
        <taxon>Malacostraca</taxon>
        <taxon>Eumalacostraca</taxon>
        <taxon>Eucarida</taxon>
        <taxon>Euphausiacea</taxon>
        <taxon>Euphausiidae</taxon>
        <taxon>Meganyctiphanes</taxon>
    </lineage>
</organism>
<dbReference type="InterPro" id="IPR036770">
    <property type="entry name" value="Ankyrin_rpt-contain_sf"/>
</dbReference>
<name>A0AAV2R4X3_MEGNR</name>
<dbReference type="Gene3D" id="1.25.40.20">
    <property type="entry name" value="Ankyrin repeat-containing domain"/>
    <property type="match status" value="2"/>
</dbReference>
<feature type="transmembrane region" description="Helical" evidence="12">
    <location>
        <begin position="653"/>
        <end position="671"/>
    </location>
</feature>
<dbReference type="GO" id="GO:0034703">
    <property type="term" value="C:cation channel complex"/>
    <property type="evidence" value="ECO:0007669"/>
    <property type="project" value="UniProtKB-ARBA"/>
</dbReference>
<feature type="domain" description="Ion transport" evidence="13">
    <location>
        <begin position="587"/>
        <end position="783"/>
    </location>
</feature>
<reference evidence="14 15" key="1">
    <citation type="submission" date="2024-05" db="EMBL/GenBank/DDBJ databases">
        <authorList>
            <person name="Wallberg A."/>
        </authorList>
    </citation>
    <scope>NUCLEOTIDE SEQUENCE [LARGE SCALE GENOMIC DNA]</scope>
</reference>
<evidence type="ECO:0000256" key="1">
    <source>
        <dbReference type="ARBA" id="ARBA00004141"/>
    </source>
</evidence>
<keyword evidence="6 12" id="KW-1133">Transmembrane helix</keyword>
<evidence type="ECO:0000259" key="13">
    <source>
        <dbReference type="Pfam" id="PF00520"/>
    </source>
</evidence>
<evidence type="ECO:0000256" key="11">
    <source>
        <dbReference type="PROSITE-ProRule" id="PRU00023"/>
    </source>
</evidence>
<dbReference type="InterPro" id="IPR052076">
    <property type="entry name" value="TRP_cation_channel"/>
</dbReference>
<proteinExistence type="predicted"/>